<protein>
    <submittedName>
        <fullName evidence="1">Uncharacterized protein</fullName>
    </submittedName>
</protein>
<dbReference type="EMBL" id="VRMN01000017">
    <property type="protein sequence ID" value="KAA8490932.1"/>
    <property type="molecule type" value="Genomic_DNA"/>
</dbReference>
<dbReference type="Proteomes" id="UP000324585">
    <property type="component" value="Unassembled WGS sequence"/>
</dbReference>
<organism evidence="1 2">
    <name type="scientific">Porphyridium purpureum</name>
    <name type="common">Red alga</name>
    <name type="synonym">Porphyridium cruentum</name>
    <dbReference type="NCBI Taxonomy" id="35688"/>
    <lineage>
        <taxon>Eukaryota</taxon>
        <taxon>Rhodophyta</taxon>
        <taxon>Bangiophyceae</taxon>
        <taxon>Porphyridiales</taxon>
        <taxon>Porphyridiaceae</taxon>
        <taxon>Porphyridium</taxon>
    </lineage>
</organism>
<sequence>MSHCGSANYFVWRLANLVRPDASAGCQFAATLRLFCKTNFAKRGRCIRPQGAKRIIRSCPGNSQHNAVFLRSTPSRHRRNPSTDGPHFCKNAGLSSKLCFVICLADSQGHHNVEHWRSGESCQVVELTLAAERLAVVDAFDHARTVKYTPQELGIPNPENILYMDNRSGLNAMS</sequence>
<comment type="caution">
    <text evidence="1">The sequence shown here is derived from an EMBL/GenBank/DDBJ whole genome shotgun (WGS) entry which is preliminary data.</text>
</comment>
<evidence type="ECO:0000313" key="1">
    <source>
        <dbReference type="EMBL" id="KAA8490932.1"/>
    </source>
</evidence>
<evidence type="ECO:0000313" key="2">
    <source>
        <dbReference type="Proteomes" id="UP000324585"/>
    </source>
</evidence>
<keyword evidence="2" id="KW-1185">Reference proteome</keyword>
<reference evidence="2" key="1">
    <citation type="journal article" date="2019" name="Nat. Commun.">
        <title>Expansion of phycobilisome linker gene families in mesophilic red algae.</title>
        <authorList>
            <person name="Lee J."/>
            <person name="Kim D."/>
            <person name="Bhattacharya D."/>
            <person name="Yoon H.S."/>
        </authorList>
    </citation>
    <scope>NUCLEOTIDE SEQUENCE [LARGE SCALE GENOMIC DNA]</scope>
    <source>
        <strain evidence="2">CCMP 1328</strain>
    </source>
</reference>
<proteinExistence type="predicted"/>
<name>A0A5J4YIR6_PORPP</name>
<dbReference type="OrthoDB" id="6083932at2759"/>
<gene>
    <name evidence="1" type="ORF">FVE85_9824</name>
</gene>
<dbReference type="AlphaFoldDB" id="A0A5J4YIR6"/>
<accession>A0A5J4YIR6</accession>